<dbReference type="NCBIfam" id="TIGR01731">
    <property type="entry name" value="fil_hemag_20aa"/>
    <property type="match status" value="33"/>
</dbReference>
<dbReference type="InterPro" id="IPR024973">
    <property type="entry name" value="ESPR"/>
</dbReference>
<evidence type="ECO:0000256" key="4">
    <source>
        <dbReference type="ARBA" id="ARBA00023026"/>
    </source>
</evidence>
<dbReference type="InterPro" id="IPR008619">
    <property type="entry name" value="Filamentous_hemagglutn_rpt"/>
</dbReference>
<dbReference type="Pfam" id="PF04829">
    <property type="entry name" value="PT-VENN"/>
    <property type="match status" value="1"/>
</dbReference>
<dbReference type="Pfam" id="PF13018">
    <property type="entry name" value="ESPR"/>
    <property type="match status" value="1"/>
</dbReference>
<keyword evidence="3" id="KW-1266">Target cell cytoplasm</keyword>
<dbReference type="SMART" id="SM00912">
    <property type="entry name" value="Haemagg_act"/>
    <property type="match status" value="1"/>
</dbReference>
<feature type="region of interest" description="Disordered" evidence="6">
    <location>
        <begin position="2981"/>
        <end position="3000"/>
    </location>
</feature>
<feature type="region of interest" description="Disordered" evidence="6">
    <location>
        <begin position="2681"/>
        <end position="2705"/>
    </location>
</feature>
<keyword evidence="2" id="KW-0800">Toxin</keyword>
<dbReference type="EMBL" id="FOVG01000001">
    <property type="protein sequence ID" value="SFN46190.1"/>
    <property type="molecule type" value="Genomic_DNA"/>
</dbReference>
<dbReference type="InterPro" id="IPR008638">
    <property type="entry name" value="FhaB/CdiA-like_TPS"/>
</dbReference>
<evidence type="ECO:0000256" key="3">
    <source>
        <dbReference type="ARBA" id="ARBA00022913"/>
    </source>
</evidence>
<feature type="region of interest" description="Disordered" evidence="6">
    <location>
        <begin position="1860"/>
        <end position="1879"/>
    </location>
</feature>
<comment type="subcellular location">
    <subcellularLocation>
        <location evidence="1">Target cell</location>
        <location evidence="1">Target cell cytoplasm</location>
    </subcellularLocation>
</comment>
<dbReference type="InterPro" id="IPR010069">
    <property type="entry name" value="CdiA_FHA1_rpt"/>
</dbReference>
<reference evidence="9" key="1">
    <citation type="submission" date="2016-10" db="EMBL/GenBank/DDBJ databases">
        <authorList>
            <person name="Varghese N."/>
            <person name="Submissions S."/>
        </authorList>
    </citation>
    <scope>NUCLEOTIDE SEQUENCE [LARGE SCALE GENOMIC DNA]</scope>
    <source>
        <strain evidence="9">OV426</strain>
    </source>
</reference>
<accession>A0A1I4Z8J6</accession>
<evidence type="ECO:0000259" key="7">
    <source>
        <dbReference type="SMART" id="SM00912"/>
    </source>
</evidence>
<evidence type="ECO:0000256" key="1">
    <source>
        <dbReference type="ARBA" id="ARBA00004219"/>
    </source>
</evidence>
<dbReference type="Pfam" id="PF18451">
    <property type="entry name" value="CdiA_C"/>
    <property type="match status" value="1"/>
</dbReference>
<evidence type="ECO:0000256" key="5">
    <source>
        <dbReference type="ARBA" id="ARBA00024043"/>
    </source>
</evidence>
<dbReference type="InterPro" id="IPR033806">
    <property type="entry name" value="CDI_toxin_Bp1026b-like"/>
</dbReference>
<dbReference type="OrthoDB" id="2664633at2"/>
<dbReference type="InterPro" id="IPR040559">
    <property type="entry name" value="CdiA_C"/>
</dbReference>
<evidence type="ECO:0000256" key="2">
    <source>
        <dbReference type="ARBA" id="ARBA00022656"/>
    </source>
</evidence>
<dbReference type="Proteomes" id="UP000198968">
    <property type="component" value="Unassembled WGS sequence"/>
</dbReference>
<dbReference type="CDD" id="cd13442">
    <property type="entry name" value="CDI_toxin_Bp1026b-like"/>
    <property type="match status" value="1"/>
</dbReference>
<feature type="region of interest" description="Disordered" evidence="6">
    <location>
        <begin position="2935"/>
        <end position="2975"/>
    </location>
</feature>
<dbReference type="InterPro" id="IPR025157">
    <property type="entry name" value="Hemagglutinin_rpt"/>
</dbReference>
<dbReference type="GO" id="GO:0090729">
    <property type="term" value="F:toxin activity"/>
    <property type="evidence" value="ECO:0007669"/>
    <property type="project" value="UniProtKB-KW"/>
</dbReference>
<dbReference type="SUPFAM" id="SSF51126">
    <property type="entry name" value="Pectin lyase-like"/>
    <property type="match status" value="1"/>
</dbReference>
<evidence type="ECO:0000256" key="6">
    <source>
        <dbReference type="SAM" id="MobiDB-lite"/>
    </source>
</evidence>
<dbReference type="Gene3D" id="3.40.1350.120">
    <property type="match status" value="1"/>
</dbReference>
<keyword evidence="4" id="KW-0843">Virulence</keyword>
<feature type="compositionally biased region" description="Polar residues" evidence="6">
    <location>
        <begin position="2941"/>
        <end position="2975"/>
    </location>
</feature>
<feature type="compositionally biased region" description="Polar residues" evidence="6">
    <location>
        <begin position="2693"/>
        <end position="2703"/>
    </location>
</feature>
<dbReference type="InterPro" id="IPR011050">
    <property type="entry name" value="Pectin_lyase_fold/virulence"/>
</dbReference>
<sequence>MNKLCYRLIFNRVRGMLMVVSDITRSGYSRVARSPKRTSLSEARVRISPLSFALWLAAGVVSLPVQANIVADSSAPGSQQPTVMATANGLPQINIQTPNSQGVSRNQYSQLDVDARGAILNNSHQNTATQLGGMVAANPWLSKQEATVILNEVNSRNPSQLNGFIEVAGKRAAVVIANPSGITCNGCGFINASRNTLTTGQALIENGQLKGFDVNGGRINIEGQGLNDSDADYTQIIAQSVAVNAKVHARELNVVTGRNQVAVEGNVTTVKAEEGTTRPEFALDVAAIGGMYAHKITLTGTEKGVGVRNAGELGASAGELHLSVDGRLENSGTLQSQAALQIASTGDQDNRGNIVSQQDVTLTSSGTLRNSGLVSAGRNATLSASTIESTAESTLAAGVGGNETLSQPGNLLLTSQGELKARGKNLAHDQIQARGSRVDLAGSQTSADAIALTSTQADISTQGATVTGRTLGIQAATALNNDDGKLAAGSLAITAQDVSNNRGLLRQQNRETLTLSTGSLLNNQGTLSNEGDTRLQAQHIENRGGLIAGNGDSLQLDTPWLDNQGGTVQLAGNGALTLNAARLEGNQGNLLSAGALTLSGDRIDLSQAHTQAEALTLTAGTLDHHQGLLSQRGAGEMAIAVSGDTDNRGGRLESGGNLHFTSASLDNSGGTLLAAGSGDLQLQVQETLTNAQGAIQASRNLQLTGARLNNQQGLIASTGGDAALKTREAIDNTQGRIEAGQQITLRSEALDNQRGTVLGHGVTIDTQQGDLNNAGGNLVARTDLSISSGKTDNHTGLIQSGGDLALDTHGQALHNRDSGKAGIISGGALLLNSGDLDNQHGVIAAASVASISSGLLNNSDGTLMSDGALTLNSGALDNQQGLLQSGQALSLDTHGAQLTNRASGDRGGIVARGDLQLSTGKIAGDQGVIQGQNLLIDTQGQAADFRSGLVSARGELVLTSGALDNRGGRLQAAGDMQLNSHGEALNNAASGAVVAGANLHISSGDLNNSTGSLVSAGTLQLSSGGLNNVDGIINADHGLTLESSRVDNQRGLLQSGEALSVNTQGGELNNRDSGERGGLVAGGDLLLSSGQIDGRNGVMLGQNIRIDTHQQTFDHQQGQLGAKGTLQLDSGLLNNRAGRIESGGDLNLDTHGNNLINRDSGAAGGLFSVGILKLYSGTLDNLRGFITGLTGAQVVTGDINNQSGTLTGGKGRLDLTSGELQNQGGLLQAGSDMTLDTQGHALINRDSGDQRGIVALNSLDLRSGAIDNQTGFIAAGQQASLSASELNNSQGQVAGNGGLIFNGQALNNSDGKLQSAGDILLNTSGQTLTNQRGLIAGAGNLHIDSGMVDNQQGQMQGGTDLTLNAGQNALLNQTGKLLSAGTLSLTAGQLVNNDGLVQSVGNGALSLSQQLDNRSGLIQGGQQMTISTPSLINRDTRQSGKGIEADSLTLETVSLDNNQGALRAKQRLALTVQQALDNVSGLISSADTLTIQDRSQGQALSINNQQGTLIADKEAQISAAALSGDGQVLSQGNLGILLAGDFHNLSDVKANSTLRLSTGGNVTNNGTLAGQQALFLTAHNINNQANGEISGGQTDITAADTLNNQGLIDGGLTHLVAGVLNNSGTGRIFGDHIAIAATLLNNLSEGGKAAVIAARQRLDIAAGTLNNRDHALIYSDGDLHIGGQLDANYQATGQGQQLNNSGATIEAGQDATISMAEINNTNRHLTTQVVKTEDSQHHDAVLKGHTDRFDWAKVDISKKNKYGVHTAKMPDGTSGSEFYEYDYRRVVKETQIKESDPGKILSGGNMTFSTGHLNNHDSQIVAGAVLGGQIGELNNQATKGTRVTTDNGKSVRWYAKKKKKKFGGTETSQGKDKKTYSPAPVTETIDLQTLSWQANAAPQGNGYQTGNRQQQGVTAQADSIGAPAVQQAVTAVALSATDSGSALLPAGLRYDSALTLDKLGSLKDRPLLLPAGQQFSLTLPATVVDGQTITPVIRAVSPDIRLPDNSLYQLQPGSDSHYLVETDPRFVNQKQWLSSDYMQNALTSDSSRILKRLGDGYYEQRLVRDQIIQLTGNRYISGYGSDEDQYRGLMNNGVAFGKTYQLELGVALTPAQMALLTSDIVWLVNQTVTLPDGTQQTVLVPQVYAKVKQGDLTGDGALIGGGSVALNARNDITNSGTIQGRDVTQLTAQSLTNSGYISGNTVNLTARQDISNLGGVISGDKQVSLLAGRDITSQSTLRGDGTDHWIDRPAGIYVQGRDGALTLSALSNITLAASDIGNAGEKSTTTIQAGNDLTLGTLSTQHSENDSWNSDNYRRLSQQSDAGTRISAGGALQLSAGQDIRATAADVTAGGTLTASAGRDIVLSAGNSRTDLTEHSKQSSKGLLSGSSLETHDELHSSEALGTTLSGDSVRLQAGRDIAVTGSNVAGTQDVALTAGNDLNLNSATTSLNDLKGKRETHSTGLDRTTLTSGGDLALQAGRDLNSQAAGIAADKDVTLQAGRDVNLLAAETGSGNSYKSGKKVEINDSVRQQGNEIASGGSTTVKAGRDVNSEAAQVTASGNITVGAGRDISLTTATESDYAYKEETKTKKGFLSKKTTHTISEDSDTRENGTLLSGDNVTLNAGNNLLVQGSQVVGDGTVALRAGNNVDIVAATNTDSTWRFSETKKSGLMGTGGIGITVGSSKSVHDLRDKGTTQSQSASTVGSTGGNVSIVAGGQAHVSGSDLVAGRDLAITGDSVIVDPGHDKRTHDELFEQKKSGLTLALSGVVGEAINNAVAAAQTSKKESDGRLAALQATKAALSGVQAVLGGQLAEASADPNNGLGVSLSLTTQKSKSQQHQASDSVAGSTLNAGKNLSITSAGKGSGEHSGDILIAGSQLKAAGDSSLNAARDIVLSGAANTQESSGKNSSSGGGVGISFGAGQGSAGISIFASVNGAKGKESGNGTRWSETTLDSGGRVSLNSGRDTTLNGAQVSGNQVTADVGRDLTITSQQDSDRYDSKQTSYGAGGSFTFGSMSVSGYASVNQDKIHSNFDSVQEQSGIYAGNGGFDITVGNHTQLNGAVIASQGDAADNRLDTGTLGFTDIGNAADYRVSHSGGTIALSSGGGMGAQMLSSVASNAASTLLSGLNNNGHAEGTTQSAVANGTVIIRDRVNQKQDVADLSRDTEHANDSISAIFDKEKEQKRLQTAQLAGEISGQMTSIVTTMGDIKGLEKAQSAKNAETLPAGATEKQRGEWLEKMRDSPEYQAEMKQWGIGSTSQKVAQMVGSILTGLVTGNAGQAVAGGLNPWAAQLIKKETTDASGNVDVATNAMAHAVWGAVSSQMSGGSAAAGAAGAFSGELATRYIAEKYWGADTPEKIAALGQEDREQLSLLGTLAAGLAGGMVGNSSAAATSGAIAGKNAVENNFLSVQKAETLNKSIEDQKAGKNLLEASQNIVRLTNEDRASNVLLQQFQSGQPLTEGQKQELAGLLNQYGYELQSLYGYTPKQAADAIQSLVAGKAFVASTGNTKAYNEALSYLKGYSVQSGQAAIGTDALLALPGAPGIIARSTLAAGGGYQTGTGIGQVVDGNYGEGALNIGLGTAAIFGGVAGNNVMGKTDSAIASSGNSNIWQTASIGNAITKSEGALTGPVTKIEPGMTKENIRSLNRENESAKILSQSGFYVEQNPSVAGNKNPDYRINGEIFDHYAPKSSSVRNIWTEVKGKIDEGQTTNVVINISDTKVSMKALQNQFSQWPVLGMDKLIVIDKSGNAIRVK</sequence>
<proteinExistence type="inferred from homology"/>
<evidence type="ECO:0000313" key="8">
    <source>
        <dbReference type="EMBL" id="SFN46190.1"/>
    </source>
</evidence>
<dbReference type="InterPro" id="IPR006914">
    <property type="entry name" value="VENN_dom"/>
</dbReference>
<evidence type="ECO:0000313" key="9">
    <source>
        <dbReference type="Proteomes" id="UP000198968"/>
    </source>
</evidence>
<comment type="similarity">
    <text evidence="5">In the N-terminal section; belongs to the CdiA toxin family.</text>
</comment>
<protein>
    <submittedName>
        <fullName evidence="8">Filamentous hemagglutinin</fullName>
    </submittedName>
</protein>
<name>A0A1I4Z8J6_9GAMM</name>
<organism evidence="8 9">
    <name type="scientific">Candidatus Pantoea varia</name>
    <dbReference type="NCBI Taxonomy" id="1881036"/>
    <lineage>
        <taxon>Bacteria</taxon>
        <taxon>Pseudomonadati</taxon>
        <taxon>Pseudomonadota</taxon>
        <taxon>Gammaproteobacteria</taxon>
        <taxon>Enterobacterales</taxon>
        <taxon>Erwiniaceae</taxon>
        <taxon>Pantoea</taxon>
    </lineage>
</organism>
<keyword evidence="9" id="KW-1185">Reference proteome</keyword>
<dbReference type="InterPro" id="IPR012334">
    <property type="entry name" value="Pectin_lyas_fold"/>
</dbReference>
<dbReference type="RefSeq" id="WP_090962178.1">
    <property type="nucleotide sequence ID" value="NZ_FOVG01000001.1"/>
</dbReference>
<feature type="region of interest" description="Disordered" evidence="6">
    <location>
        <begin position="2369"/>
        <end position="2402"/>
    </location>
</feature>
<gene>
    <name evidence="8" type="ORF">SAMN05428971_1508</name>
</gene>
<feature type="compositionally biased region" description="Low complexity" evidence="6">
    <location>
        <begin position="2379"/>
        <end position="2389"/>
    </location>
</feature>
<dbReference type="GO" id="GO:0004549">
    <property type="term" value="F:tRNA-specific ribonuclease activity"/>
    <property type="evidence" value="ECO:0007669"/>
    <property type="project" value="InterPro"/>
</dbReference>
<dbReference type="NCBIfam" id="TIGR01901">
    <property type="entry name" value="adhes_NPXG"/>
    <property type="match status" value="1"/>
</dbReference>
<dbReference type="Pfam" id="PF05594">
    <property type="entry name" value="Fil_haemagg"/>
    <property type="match status" value="16"/>
</dbReference>
<feature type="domain" description="Filamentous haemagglutinin FhaB/tRNA nuclease CdiA-like TPS" evidence="7">
    <location>
        <begin position="87"/>
        <end position="207"/>
    </location>
</feature>
<dbReference type="Gene3D" id="2.160.20.10">
    <property type="entry name" value="Single-stranded right-handed beta-helix, Pectin lyase-like"/>
    <property type="match status" value="1"/>
</dbReference>
<dbReference type="Pfam" id="PF05860">
    <property type="entry name" value="TPS"/>
    <property type="match status" value="1"/>
</dbReference>
<dbReference type="Pfam" id="PF13332">
    <property type="entry name" value="Fil_haemagg_2"/>
    <property type="match status" value="4"/>
</dbReference>